<dbReference type="EC" id="3.6.4.13" evidence="4"/>
<evidence type="ECO:0000256" key="6">
    <source>
        <dbReference type="ARBA" id="ARBA00022801"/>
    </source>
</evidence>
<dbReference type="InterPro" id="IPR055206">
    <property type="entry name" value="DEXQc_SUV3"/>
</dbReference>
<dbReference type="Gene3D" id="1.20.272.40">
    <property type="match status" value="1"/>
</dbReference>
<evidence type="ECO:0000256" key="4">
    <source>
        <dbReference type="ARBA" id="ARBA00012552"/>
    </source>
</evidence>
<evidence type="ECO:0000256" key="11">
    <source>
        <dbReference type="ARBA" id="ARBA00047984"/>
    </source>
</evidence>
<organism evidence="14 15">
    <name type="scientific">Linnemannia schmuckeri</name>
    <dbReference type="NCBI Taxonomy" id="64567"/>
    <lineage>
        <taxon>Eukaryota</taxon>
        <taxon>Fungi</taxon>
        <taxon>Fungi incertae sedis</taxon>
        <taxon>Mucoromycota</taxon>
        <taxon>Mortierellomycotina</taxon>
        <taxon>Mortierellomycetes</taxon>
        <taxon>Mortierellales</taxon>
        <taxon>Mortierellaceae</taxon>
        <taxon>Linnemannia</taxon>
    </lineage>
</organism>
<proteinExistence type="predicted"/>
<protein>
    <recommendedName>
        <fullName evidence="4">RNA helicase</fullName>
        <ecNumber evidence="4">3.6.4.13</ecNumber>
    </recommendedName>
</protein>
<comment type="caution">
    <text evidence="14">The sequence shown here is derived from an EMBL/GenBank/DDBJ whole genome shotgun (WGS) entry which is preliminary data.</text>
</comment>
<sequence>MRIRQASREEQSERMGFCDMIKIACPDTLVFITNIIRHASLMITERTNFIIPRPEILKRSLLGSKPIWADGSLLATPYRTDLLAGAPRARIAVTTTTSRIVFCRLRHTESTSRFKEFGGHGSSRRSSPTFRDREGSFRSRRDDGNAFGGVEFQGPWETAALKNAIERFKFPSGMQQYLEAMGTPQETAVDLIKAFSRRALQGKVPEVNRKAIGTLADQSLEVGMTFQSMGVTREEAIASKLDKVIWDAFFTHCEKMFPSDTLFRLTRLREISDLRYPAEWNPAARLMKRKIIMHVGPTNSGKTYSALQRLQAAESGAYLSPLRLLAHEVFERMNDAGTPCNLITGEERRFAVTDSEGNPDPKAAKCVSCTVEMVDLNRKIEVAVVDEIQMLADPDRGWAWTHALLSLPAKEIHLCGEPTVVDLVKNICALTNEEVEVHRYDRLSKMEVMDESLYGQLDKIQKGDCIVTFSRKNIFLLKRHIEASTGLRCAVAYGSLPPESRSTQAKLFNDPNSGYDVLVASDAIGMGLNLNIRRIIFEATEKFDGSVVRTLSLTQLKQIGGRAGRFGTEYAVGLATTLLQRDIPTLKRAMAAPMIDIKRAGIQPTADMLQQFSIQMPGAPFSYVLKTFEMMSRNSSLFFLGLFRGMIAAAEILDKIEMPVRERITFISAPIQVRDPIVVEAAVKMARSVSSGKPLTIDEAVELPALSVLEKKVKLDLRKLESSHRIIMLYLWLSQRFGDVFQGGLECDAAKRKVQCETLIEKALEQADNARLKKKQRREEEQAKNDSINGDAIAGEKEFEGEEEVETEVHHPRRRSPMRRR</sequence>
<dbReference type="InterPro" id="IPR022192">
    <property type="entry name" value="SUV3_C"/>
</dbReference>
<dbReference type="CDD" id="cd18805">
    <property type="entry name" value="SF2_C_suv3"/>
    <property type="match status" value="1"/>
</dbReference>
<feature type="region of interest" description="Disordered" evidence="12">
    <location>
        <begin position="114"/>
        <end position="140"/>
    </location>
</feature>
<evidence type="ECO:0000259" key="13">
    <source>
        <dbReference type="PROSITE" id="PS51194"/>
    </source>
</evidence>
<evidence type="ECO:0000313" key="15">
    <source>
        <dbReference type="Proteomes" id="UP000748756"/>
    </source>
</evidence>
<keyword evidence="15" id="KW-1185">Reference proteome</keyword>
<evidence type="ECO:0000256" key="8">
    <source>
        <dbReference type="ARBA" id="ARBA00022840"/>
    </source>
</evidence>
<keyword evidence="7 14" id="KW-0347">Helicase</keyword>
<dbReference type="Pfam" id="PF18147">
    <property type="entry name" value="Suv3_C_1"/>
    <property type="match status" value="1"/>
</dbReference>
<dbReference type="Gene3D" id="1.20.58.1080">
    <property type="match status" value="1"/>
</dbReference>
<dbReference type="GO" id="GO:0003724">
    <property type="term" value="F:RNA helicase activity"/>
    <property type="evidence" value="ECO:0007669"/>
    <property type="project" value="UniProtKB-EC"/>
</dbReference>
<dbReference type="GO" id="GO:0000965">
    <property type="term" value="P:mitochondrial RNA 3'-end processing"/>
    <property type="evidence" value="ECO:0007669"/>
    <property type="project" value="TreeGrafter"/>
</dbReference>
<evidence type="ECO:0000256" key="5">
    <source>
        <dbReference type="ARBA" id="ARBA00022741"/>
    </source>
</evidence>
<keyword evidence="9" id="KW-0809">Transit peptide</keyword>
<feature type="region of interest" description="Disordered" evidence="12">
    <location>
        <begin position="770"/>
        <end position="821"/>
    </location>
</feature>
<evidence type="ECO:0000256" key="1">
    <source>
        <dbReference type="ARBA" id="ARBA00001936"/>
    </source>
</evidence>
<dbReference type="GO" id="GO:0045025">
    <property type="term" value="C:mitochondrial degradosome"/>
    <property type="evidence" value="ECO:0007669"/>
    <property type="project" value="TreeGrafter"/>
</dbReference>
<feature type="compositionally biased region" description="Basic and acidic residues" evidence="12">
    <location>
        <begin position="770"/>
        <end position="784"/>
    </location>
</feature>
<comment type="cofactor">
    <cofactor evidence="1">
        <name>Mn(2+)</name>
        <dbReference type="ChEBI" id="CHEBI:29035"/>
    </cofactor>
</comment>
<gene>
    <name evidence="14" type="primary">SUV3</name>
    <name evidence="14" type="ORF">BG015_000164</name>
</gene>
<feature type="domain" description="Helicase C-terminal" evidence="13">
    <location>
        <begin position="452"/>
        <end position="613"/>
    </location>
</feature>
<dbReference type="InterPro" id="IPR001650">
    <property type="entry name" value="Helicase_C-like"/>
</dbReference>
<dbReference type="Pfam" id="PF22527">
    <property type="entry name" value="DEXQc_Suv3"/>
    <property type="match status" value="1"/>
</dbReference>
<name>A0A9P5S4A0_9FUNG</name>
<dbReference type="PROSITE" id="PS51194">
    <property type="entry name" value="HELICASE_CTER"/>
    <property type="match status" value="1"/>
</dbReference>
<dbReference type="SUPFAM" id="SSF52540">
    <property type="entry name" value="P-loop containing nucleoside triphosphate hydrolases"/>
    <property type="match status" value="1"/>
</dbReference>
<dbReference type="CDD" id="cd17913">
    <property type="entry name" value="DEXQc_Suv3"/>
    <property type="match status" value="1"/>
</dbReference>
<dbReference type="Proteomes" id="UP000748756">
    <property type="component" value="Unassembled WGS sequence"/>
</dbReference>
<dbReference type="Gene3D" id="3.40.50.300">
    <property type="entry name" value="P-loop containing nucleotide triphosphate hydrolases"/>
    <property type="match status" value="2"/>
</dbReference>
<dbReference type="FunFam" id="3.40.50.300:FF:000957">
    <property type="entry name" value="ATP-dependent RNA helicase SUV3L, mitochondrial"/>
    <property type="match status" value="1"/>
</dbReference>
<dbReference type="FunFam" id="3.40.50.300:FF:000269">
    <property type="entry name" value="ATP-dependent RNA helicase SUPV3L1, mitochondrial"/>
    <property type="match status" value="1"/>
</dbReference>
<dbReference type="PANTHER" id="PTHR12131">
    <property type="entry name" value="ATP-DEPENDENT RNA AND DNA HELICASE"/>
    <property type="match status" value="1"/>
</dbReference>
<dbReference type="GO" id="GO:0016787">
    <property type="term" value="F:hydrolase activity"/>
    <property type="evidence" value="ECO:0007669"/>
    <property type="project" value="UniProtKB-KW"/>
</dbReference>
<evidence type="ECO:0000256" key="10">
    <source>
        <dbReference type="ARBA" id="ARBA00023128"/>
    </source>
</evidence>
<comment type="cofactor">
    <cofactor evidence="2">
        <name>Mg(2+)</name>
        <dbReference type="ChEBI" id="CHEBI:18420"/>
    </cofactor>
</comment>
<dbReference type="EMBL" id="JAAAUQ010000102">
    <property type="protein sequence ID" value="KAF9154709.1"/>
    <property type="molecule type" value="Genomic_DNA"/>
</dbReference>
<dbReference type="SMART" id="SM00487">
    <property type="entry name" value="DEXDc"/>
    <property type="match status" value="1"/>
</dbReference>
<dbReference type="Pfam" id="PF12513">
    <property type="entry name" value="SUV3_C"/>
    <property type="match status" value="1"/>
</dbReference>
<evidence type="ECO:0000256" key="9">
    <source>
        <dbReference type="ARBA" id="ARBA00022946"/>
    </source>
</evidence>
<evidence type="ECO:0000256" key="2">
    <source>
        <dbReference type="ARBA" id="ARBA00001946"/>
    </source>
</evidence>
<dbReference type="InterPro" id="IPR050699">
    <property type="entry name" value="RNA-DNA_Helicase"/>
</dbReference>
<keyword evidence="5" id="KW-0547">Nucleotide-binding</keyword>
<dbReference type="GO" id="GO:0005759">
    <property type="term" value="C:mitochondrial matrix"/>
    <property type="evidence" value="ECO:0007669"/>
    <property type="project" value="UniProtKB-SubCell"/>
</dbReference>
<dbReference type="AlphaFoldDB" id="A0A9P5S4A0"/>
<evidence type="ECO:0000256" key="3">
    <source>
        <dbReference type="ARBA" id="ARBA00004305"/>
    </source>
</evidence>
<dbReference type="GO" id="GO:0005524">
    <property type="term" value="F:ATP binding"/>
    <property type="evidence" value="ECO:0007669"/>
    <property type="project" value="UniProtKB-KW"/>
</dbReference>
<dbReference type="Pfam" id="PF00271">
    <property type="entry name" value="Helicase_C"/>
    <property type="match status" value="1"/>
</dbReference>
<keyword evidence="10" id="KW-0496">Mitochondrion</keyword>
<dbReference type="InterPro" id="IPR027417">
    <property type="entry name" value="P-loop_NTPase"/>
</dbReference>
<evidence type="ECO:0000256" key="7">
    <source>
        <dbReference type="ARBA" id="ARBA00022806"/>
    </source>
</evidence>
<reference evidence="14" key="1">
    <citation type="journal article" date="2020" name="Fungal Divers.">
        <title>Resolving the Mortierellaceae phylogeny through synthesis of multi-gene phylogenetics and phylogenomics.</title>
        <authorList>
            <person name="Vandepol N."/>
            <person name="Liber J."/>
            <person name="Desiro A."/>
            <person name="Na H."/>
            <person name="Kennedy M."/>
            <person name="Barry K."/>
            <person name="Grigoriev I.V."/>
            <person name="Miller A.N."/>
            <person name="O'Donnell K."/>
            <person name="Stajich J.E."/>
            <person name="Bonito G."/>
        </authorList>
    </citation>
    <scope>NUCLEOTIDE SEQUENCE</scope>
    <source>
        <strain evidence="14">NRRL 6426</strain>
    </source>
</reference>
<accession>A0A9P5S4A0</accession>
<dbReference type="InterPro" id="IPR044774">
    <property type="entry name" value="Suv3_DEXQc"/>
</dbReference>
<dbReference type="OrthoDB" id="6692397at2759"/>
<dbReference type="SMART" id="SM00490">
    <property type="entry name" value="HELICc"/>
    <property type="match status" value="1"/>
</dbReference>
<feature type="compositionally biased region" description="Basic residues" evidence="12">
    <location>
        <begin position="811"/>
        <end position="821"/>
    </location>
</feature>
<dbReference type="InterPro" id="IPR041082">
    <property type="entry name" value="Suv3_C_1"/>
</dbReference>
<comment type="catalytic activity">
    <reaction evidence="11">
        <text>ATP + H2O = ADP + phosphate + H(+)</text>
        <dbReference type="Rhea" id="RHEA:13065"/>
        <dbReference type="ChEBI" id="CHEBI:15377"/>
        <dbReference type="ChEBI" id="CHEBI:15378"/>
        <dbReference type="ChEBI" id="CHEBI:30616"/>
        <dbReference type="ChEBI" id="CHEBI:43474"/>
        <dbReference type="ChEBI" id="CHEBI:456216"/>
        <dbReference type="EC" id="3.6.4.13"/>
    </reaction>
</comment>
<evidence type="ECO:0000313" key="14">
    <source>
        <dbReference type="EMBL" id="KAF9154709.1"/>
    </source>
</evidence>
<keyword evidence="8" id="KW-0067">ATP-binding</keyword>
<evidence type="ECO:0000256" key="12">
    <source>
        <dbReference type="SAM" id="MobiDB-lite"/>
    </source>
</evidence>
<feature type="compositionally biased region" description="Basic and acidic residues" evidence="12">
    <location>
        <begin position="130"/>
        <end position="140"/>
    </location>
</feature>
<dbReference type="InterPro" id="IPR014001">
    <property type="entry name" value="Helicase_ATP-bd"/>
</dbReference>
<comment type="subcellular location">
    <subcellularLocation>
        <location evidence="3">Mitochondrion matrix</location>
    </subcellularLocation>
</comment>
<dbReference type="PANTHER" id="PTHR12131:SF1">
    <property type="entry name" value="ATP-DEPENDENT RNA HELICASE SUPV3L1, MITOCHONDRIAL-RELATED"/>
    <property type="match status" value="1"/>
</dbReference>
<keyword evidence="6" id="KW-0378">Hydrolase</keyword>